<evidence type="ECO:0000256" key="1">
    <source>
        <dbReference type="ARBA" id="ARBA00001947"/>
    </source>
</evidence>
<comment type="caution">
    <text evidence="8">The sequence shown here is derived from an EMBL/GenBank/DDBJ whole genome shotgun (WGS) entry which is preliminary data.</text>
</comment>
<dbReference type="PROSITE" id="PS00903">
    <property type="entry name" value="CYT_DCMP_DEAMINASES_1"/>
    <property type="match status" value="1"/>
</dbReference>
<reference evidence="8 9" key="1">
    <citation type="submission" date="2019-09" db="EMBL/GenBank/DDBJ databases">
        <title>Draft genome sequence of Bacillus sp. JC-7.</title>
        <authorList>
            <person name="Tanaka N."/>
            <person name="Shiwa Y."/>
            <person name="Fujita N."/>
            <person name="Tanasupawat S."/>
        </authorList>
    </citation>
    <scope>NUCLEOTIDE SEQUENCE [LARGE SCALE GENOMIC DNA]</scope>
    <source>
        <strain evidence="8 9">JC-7</strain>
    </source>
</reference>
<comment type="similarity">
    <text evidence="2">Belongs to the cytidine and deoxycytidylate deaminase family.</text>
</comment>
<evidence type="ECO:0000256" key="4">
    <source>
        <dbReference type="ARBA" id="ARBA00022801"/>
    </source>
</evidence>
<keyword evidence="9" id="KW-1185">Reference proteome</keyword>
<comment type="cofactor">
    <cofactor evidence="1">
        <name>Zn(2+)</name>
        <dbReference type="ChEBI" id="CHEBI:29105"/>
    </cofactor>
</comment>
<accession>A0A5J4JG70</accession>
<dbReference type="EMBL" id="BKZQ01000008">
    <property type="protein sequence ID" value="GER69615.1"/>
    <property type="molecule type" value="Genomic_DNA"/>
</dbReference>
<evidence type="ECO:0000256" key="6">
    <source>
        <dbReference type="NCBIfam" id="TIGR02571"/>
    </source>
</evidence>
<keyword evidence="5" id="KW-0862">Zinc</keyword>
<dbReference type="PANTHER" id="PTHR11086:SF18">
    <property type="entry name" value="DEOXYCYTIDYLATE DEAMINASE"/>
    <property type="match status" value="1"/>
</dbReference>
<dbReference type="InterPro" id="IPR015517">
    <property type="entry name" value="dCMP_deaminase-rel"/>
</dbReference>
<organism evidence="8 9">
    <name type="scientific">Weizmannia acidilactici</name>
    <dbReference type="NCBI Taxonomy" id="2607726"/>
    <lineage>
        <taxon>Bacteria</taxon>
        <taxon>Bacillati</taxon>
        <taxon>Bacillota</taxon>
        <taxon>Bacilli</taxon>
        <taxon>Bacillales</taxon>
        <taxon>Bacillaceae</taxon>
        <taxon>Heyndrickxia</taxon>
    </lineage>
</organism>
<keyword evidence="3" id="KW-0479">Metal-binding</keyword>
<evidence type="ECO:0000256" key="2">
    <source>
        <dbReference type="ARBA" id="ARBA00006576"/>
    </source>
</evidence>
<evidence type="ECO:0000313" key="9">
    <source>
        <dbReference type="Proteomes" id="UP000391919"/>
    </source>
</evidence>
<dbReference type="GO" id="GO:0005737">
    <property type="term" value="C:cytoplasm"/>
    <property type="evidence" value="ECO:0007669"/>
    <property type="project" value="TreeGrafter"/>
</dbReference>
<feature type="domain" description="CMP/dCMP-type deaminase" evidence="7">
    <location>
        <begin position="5"/>
        <end position="132"/>
    </location>
</feature>
<dbReference type="PROSITE" id="PS51747">
    <property type="entry name" value="CYT_DCMP_DEAMINASES_2"/>
    <property type="match status" value="1"/>
</dbReference>
<dbReference type="CDD" id="cd01286">
    <property type="entry name" value="deoxycytidylate_deaminase"/>
    <property type="match status" value="1"/>
</dbReference>
<dbReference type="InterPro" id="IPR016192">
    <property type="entry name" value="APOBEC/CMP_deaminase_Zn-bd"/>
</dbReference>
<dbReference type="InterPro" id="IPR013404">
    <property type="entry name" value="Competence_ComEB"/>
</dbReference>
<dbReference type="NCBIfam" id="TIGR02571">
    <property type="entry name" value="ComEB"/>
    <property type="match status" value="1"/>
</dbReference>
<dbReference type="InterPro" id="IPR016193">
    <property type="entry name" value="Cytidine_deaminase-like"/>
</dbReference>
<protein>
    <recommendedName>
        <fullName evidence="6">ComE operon protein 2</fullName>
    </recommendedName>
</protein>
<dbReference type="AlphaFoldDB" id="A0A5J4JG70"/>
<dbReference type="SUPFAM" id="SSF53927">
    <property type="entry name" value="Cytidine deaminase-like"/>
    <property type="match status" value="1"/>
</dbReference>
<evidence type="ECO:0000256" key="3">
    <source>
        <dbReference type="ARBA" id="ARBA00022723"/>
    </source>
</evidence>
<dbReference type="RefSeq" id="WP_151679797.1">
    <property type="nucleotide sequence ID" value="NZ_BKZP01000012.1"/>
</dbReference>
<dbReference type="GO" id="GO:0004132">
    <property type="term" value="F:dCMP deaminase activity"/>
    <property type="evidence" value="ECO:0007669"/>
    <property type="project" value="TreeGrafter"/>
</dbReference>
<evidence type="ECO:0000313" key="8">
    <source>
        <dbReference type="EMBL" id="GER69615.1"/>
    </source>
</evidence>
<name>A0A5J4JG70_9BACI</name>
<dbReference type="InterPro" id="IPR002125">
    <property type="entry name" value="CMP_dCMP_dom"/>
</dbReference>
<dbReference type="InterPro" id="IPR035105">
    <property type="entry name" value="Deoxycytidylate_deaminase_dom"/>
</dbReference>
<sequence length="199" mass="22195">MDRISWNQYFLAQSHLLSYRSTCSRLAVGATIVRDKRIIAGGYNGSIAGDEHCIDKGCYVIDGHCVRTIHAEMNAILQCAKFGVATKDAEIYVTHYPCLQCTKAIIQAGIKSVYYAQDYRVHPYAAELFEKAGVHVEHVAFLPESLDIHAKEKAELVERLFMIAKDHGADAEELKNLREEAEALFAGGFLAETRHVPKP</sequence>
<evidence type="ECO:0000259" key="7">
    <source>
        <dbReference type="PROSITE" id="PS51747"/>
    </source>
</evidence>
<proteinExistence type="inferred from homology"/>
<dbReference type="Gene3D" id="3.40.140.10">
    <property type="entry name" value="Cytidine Deaminase, domain 2"/>
    <property type="match status" value="1"/>
</dbReference>
<dbReference type="GO" id="GO:0008270">
    <property type="term" value="F:zinc ion binding"/>
    <property type="evidence" value="ECO:0007669"/>
    <property type="project" value="InterPro"/>
</dbReference>
<keyword evidence="4" id="KW-0378">Hydrolase</keyword>
<dbReference type="Pfam" id="PF00383">
    <property type="entry name" value="dCMP_cyt_deam_1"/>
    <property type="match status" value="1"/>
</dbReference>
<evidence type="ECO:0000256" key="5">
    <source>
        <dbReference type="ARBA" id="ARBA00022833"/>
    </source>
</evidence>
<dbReference type="Proteomes" id="UP000391919">
    <property type="component" value="Unassembled WGS sequence"/>
</dbReference>
<gene>
    <name evidence="8" type="primary">comEB</name>
    <name evidence="8" type="ORF">BpJC7_09180</name>
</gene>
<dbReference type="PANTHER" id="PTHR11086">
    <property type="entry name" value="DEOXYCYTIDYLATE DEAMINASE-RELATED"/>
    <property type="match status" value="1"/>
</dbReference>